<organism evidence="4 5">
    <name type="scientific">Nonomuraea rhodomycinica</name>
    <dbReference type="NCBI Taxonomy" id="1712872"/>
    <lineage>
        <taxon>Bacteria</taxon>
        <taxon>Bacillati</taxon>
        <taxon>Actinomycetota</taxon>
        <taxon>Actinomycetes</taxon>
        <taxon>Streptosporangiales</taxon>
        <taxon>Streptosporangiaceae</taxon>
        <taxon>Nonomuraea</taxon>
    </lineage>
</organism>
<dbReference type="SMART" id="SM00046">
    <property type="entry name" value="DAGKc"/>
    <property type="match status" value="1"/>
</dbReference>
<evidence type="ECO:0000313" key="4">
    <source>
        <dbReference type="EMBL" id="NUW41227.1"/>
    </source>
</evidence>
<evidence type="ECO:0000259" key="3">
    <source>
        <dbReference type="PROSITE" id="PS50146"/>
    </source>
</evidence>
<dbReference type="AlphaFoldDB" id="A0A7Y6IMY9"/>
<comment type="cofactor">
    <cofactor evidence="1">
        <name>Mg(2+)</name>
        <dbReference type="ChEBI" id="CHEBI:18420"/>
    </cofactor>
</comment>
<dbReference type="EMBL" id="JABWGO010000002">
    <property type="protein sequence ID" value="NUW41227.1"/>
    <property type="molecule type" value="Genomic_DNA"/>
</dbReference>
<comment type="caution">
    <text evidence="4">The sequence shown here is derived from an EMBL/GenBank/DDBJ whole genome shotgun (WGS) entry which is preliminary data.</text>
</comment>
<sequence>MNPGSGGGKVDRFRLVERTARYGAAVRTTGAGQGAAGLARQAVEDGAAVLGVAGGDGTVSAVAAVAADAGLPLVVIPAGTRNHFARDLGLDLGDPARALEALRDGEPVRVDLGVVNSHVFVNNVSFGIYAEALLEPEYREARARTLAAIAPRYLGGRQWVDASVDTPEESVEHPQVVLVSNNAYHLSTPRYLGRRFTLASGLLGAIVFKRPPGPPPPDLFARLRRDLRQHAIGASAETGVVAWAAAQVRLDGPAGRLPAGIDGEAVELHLPATCDIRPGALRLLLPRRRPGVPQIR</sequence>
<protein>
    <submittedName>
        <fullName evidence="4">NAD(+)/NADH kinase</fullName>
    </submittedName>
</protein>
<comment type="similarity">
    <text evidence="2">Belongs to the diacylglycerol/lipid kinase family.</text>
</comment>
<evidence type="ECO:0000313" key="5">
    <source>
        <dbReference type="Proteomes" id="UP000546126"/>
    </source>
</evidence>
<dbReference type="InterPro" id="IPR050187">
    <property type="entry name" value="Lipid_Phosphate_FormReg"/>
</dbReference>
<dbReference type="InterPro" id="IPR001206">
    <property type="entry name" value="Diacylglycerol_kinase_cat_dom"/>
</dbReference>
<name>A0A7Y6IMY9_9ACTN</name>
<dbReference type="PANTHER" id="PTHR12358:SF54">
    <property type="entry name" value="SPHINGOSINE KINASE RELATED PROTEIN"/>
    <property type="match status" value="1"/>
</dbReference>
<dbReference type="Proteomes" id="UP000546126">
    <property type="component" value="Unassembled WGS sequence"/>
</dbReference>
<dbReference type="Pfam" id="PF00781">
    <property type="entry name" value="DAGK_cat"/>
    <property type="match status" value="1"/>
</dbReference>
<reference evidence="4 5" key="1">
    <citation type="submission" date="2020-06" db="EMBL/GenBank/DDBJ databases">
        <authorList>
            <person name="Chanama M."/>
        </authorList>
    </citation>
    <scope>NUCLEOTIDE SEQUENCE [LARGE SCALE GENOMIC DNA]</scope>
    <source>
        <strain evidence="4 5">TBRC6557</strain>
    </source>
</reference>
<dbReference type="PANTHER" id="PTHR12358">
    <property type="entry name" value="SPHINGOSINE KINASE"/>
    <property type="match status" value="1"/>
</dbReference>
<evidence type="ECO:0000256" key="1">
    <source>
        <dbReference type="ARBA" id="ARBA00001946"/>
    </source>
</evidence>
<dbReference type="Gene3D" id="3.40.50.10330">
    <property type="entry name" value="Probable inorganic polyphosphate/atp-NAD kinase, domain 1"/>
    <property type="match status" value="1"/>
</dbReference>
<keyword evidence="5" id="KW-1185">Reference proteome</keyword>
<dbReference type="SUPFAM" id="SSF111331">
    <property type="entry name" value="NAD kinase/diacylglycerol kinase-like"/>
    <property type="match status" value="1"/>
</dbReference>
<keyword evidence="4" id="KW-0418">Kinase</keyword>
<dbReference type="Gene3D" id="2.60.200.40">
    <property type="match status" value="1"/>
</dbReference>
<feature type="domain" description="DAGKc" evidence="3">
    <location>
        <begin position="1"/>
        <end position="119"/>
    </location>
</feature>
<proteinExistence type="inferred from homology"/>
<dbReference type="InterPro" id="IPR016064">
    <property type="entry name" value="NAD/diacylglycerol_kinase_sf"/>
</dbReference>
<accession>A0A7Y6IMY9</accession>
<dbReference type="GO" id="GO:0016301">
    <property type="term" value="F:kinase activity"/>
    <property type="evidence" value="ECO:0007669"/>
    <property type="project" value="UniProtKB-KW"/>
</dbReference>
<evidence type="ECO:0000256" key="2">
    <source>
        <dbReference type="ARBA" id="ARBA00005983"/>
    </source>
</evidence>
<dbReference type="PROSITE" id="PS50146">
    <property type="entry name" value="DAGK"/>
    <property type="match status" value="1"/>
</dbReference>
<gene>
    <name evidence="4" type="ORF">HT134_13905</name>
</gene>
<keyword evidence="4" id="KW-0808">Transferase</keyword>
<dbReference type="InterPro" id="IPR017438">
    <property type="entry name" value="ATP-NAD_kinase_N"/>
</dbReference>